<dbReference type="EMBL" id="CM046118">
    <property type="protein sequence ID" value="KAI8438083.1"/>
    <property type="molecule type" value="Genomic_DNA"/>
</dbReference>
<proteinExistence type="predicted"/>
<organism evidence="1 2">
    <name type="scientific">Choristoneura fumiferana</name>
    <name type="common">Spruce budworm moth</name>
    <name type="synonym">Archips fumiferana</name>
    <dbReference type="NCBI Taxonomy" id="7141"/>
    <lineage>
        <taxon>Eukaryota</taxon>
        <taxon>Metazoa</taxon>
        <taxon>Ecdysozoa</taxon>
        <taxon>Arthropoda</taxon>
        <taxon>Hexapoda</taxon>
        <taxon>Insecta</taxon>
        <taxon>Pterygota</taxon>
        <taxon>Neoptera</taxon>
        <taxon>Endopterygota</taxon>
        <taxon>Lepidoptera</taxon>
        <taxon>Glossata</taxon>
        <taxon>Ditrysia</taxon>
        <taxon>Tortricoidea</taxon>
        <taxon>Tortricidae</taxon>
        <taxon>Tortricinae</taxon>
        <taxon>Choristoneura</taxon>
    </lineage>
</organism>
<dbReference type="Proteomes" id="UP001064048">
    <property type="component" value="Chromosome 18"/>
</dbReference>
<reference evidence="1 2" key="1">
    <citation type="journal article" date="2022" name="Genome Biol. Evol.">
        <title>The Spruce Budworm Genome: Reconstructing the Evolutionary History of Antifreeze Proteins.</title>
        <authorList>
            <person name="Beliveau C."/>
            <person name="Gagne P."/>
            <person name="Picq S."/>
            <person name="Vernygora O."/>
            <person name="Keeling C.I."/>
            <person name="Pinkney K."/>
            <person name="Doucet D."/>
            <person name="Wen F."/>
            <person name="Johnston J.S."/>
            <person name="Maaroufi H."/>
            <person name="Boyle B."/>
            <person name="Laroche J."/>
            <person name="Dewar K."/>
            <person name="Juretic N."/>
            <person name="Blackburn G."/>
            <person name="Nisole A."/>
            <person name="Brunet B."/>
            <person name="Brandao M."/>
            <person name="Lumley L."/>
            <person name="Duan J."/>
            <person name="Quan G."/>
            <person name="Lucarotti C.J."/>
            <person name="Roe A.D."/>
            <person name="Sperling F.A.H."/>
            <person name="Levesque R.C."/>
            <person name="Cusson M."/>
        </authorList>
    </citation>
    <scope>NUCLEOTIDE SEQUENCE [LARGE SCALE GENOMIC DNA]</scope>
    <source>
        <strain evidence="1">Glfc:IPQL:Cfum</strain>
    </source>
</reference>
<comment type="caution">
    <text evidence="1">The sequence shown here is derived from an EMBL/GenBank/DDBJ whole genome shotgun (WGS) entry which is preliminary data.</text>
</comment>
<protein>
    <submittedName>
        <fullName evidence="1">Uncharacterized protein</fullName>
    </submittedName>
</protein>
<keyword evidence="2" id="KW-1185">Reference proteome</keyword>
<name>A0ACC0KP36_CHOFU</name>
<evidence type="ECO:0000313" key="1">
    <source>
        <dbReference type="EMBL" id="KAI8438083.1"/>
    </source>
</evidence>
<gene>
    <name evidence="1" type="ORF">MSG28_010725</name>
</gene>
<accession>A0ACC0KP36</accession>
<sequence length="241" mass="27842">MFNEKLDLKLIGLVRDNTVLYDHNNPQYMDFNAREVVWQKIGDELKRPAAECKARWINIRDINRRILRKTLSSSGKRVKLYKYDGELSFMRPFYRDILIQNGEFSWDERSNQRDCDVDDVPDVPDDTEDSNDDTPIKVLKSGKSKSGIKKKRKKRKYEEIEMVTPAASVAETGTTSLSEFDACDPVDSFLLSIGATLKTFSPYHLNVAKSKIFAVVQEHDLQQIVQKKNSEIEEKTQLNMI</sequence>
<evidence type="ECO:0000313" key="2">
    <source>
        <dbReference type="Proteomes" id="UP001064048"/>
    </source>
</evidence>